<keyword evidence="2" id="KW-1185">Reference proteome</keyword>
<gene>
    <name evidence="1" type="ORF">PACTADRAFT_47703</name>
</gene>
<proteinExistence type="predicted"/>
<evidence type="ECO:0000313" key="1">
    <source>
        <dbReference type="EMBL" id="ODV97855.1"/>
    </source>
</evidence>
<protein>
    <submittedName>
        <fullName evidence="1">Uncharacterized protein</fullName>
    </submittedName>
</protein>
<dbReference type="EMBL" id="KV454011">
    <property type="protein sequence ID" value="ODV97855.1"/>
    <property type="molecule type" value="Genomic_DNA"/>
</dbReference>
<sequence>MFFEFIGKDDLETLKNSDPLYKIPEKDLEKLVDKFYLFKKKYVHEFFSKDTETFEQIWRLNDEVPERQEHFHNLFPRKSSNLDAAHHYSNFSMYGYCSRWLPSPVLHILFPFHWLVYDSDGNKRQGIINNKESSSQDNSKLVPKLTARAVPTALERNACKLVEGNEIWDRMGNWACLKKGKKNLII</sequence>
<accession>A0A1E4U1H3</accession>
<feature type="non-terminal residue" evidence="1">
    <location>
        <position position="186"/>
    </location>
</feature>
<organism evidence="1 2">
    <name type="scientific">Pachysolen tannophilus NRRL Y-2460</name>
    <dbReference type="NCBI Taxonomy" id="669874"/>
    <lineage>
        <taxon>Eukaryota</taxon>
        <taxon>Fungi</taxon>
        <taxon>Dikarya</taxon>
        <taxon>Ascomycota</taxon>
        <taxon>Saccharomycotina</taxon>
        <taxon>Pichiomycetes</taxon>
        <taxon>Pachysolenaceae</taxon>
        <taxon>Pachysolen</taxon>
    </lineage>
</organism>
<dbReference type="AlphaFoldDB" id="A0A1E4U1H3"/>
<evidence type="ECO:0000313" key="2">
    <source>
        <dbReference type="Proteomes" id="UP000094236"/>
    </source>
</evidence>
<dbReference type="OrthoDB" id="4075523at2759"/>
<name>A0A1E4U1H3_PACTA</name>
<reference evidence="2" key="1">
    <citation type="submission" date="2016-05" db="EMBL/GenBank/DDBJ databases">
        <title>Comparative genomics of biotechnologically important yeasts.</title>
        <authorList>
            <consortium name="DOE Joint Genome Institute"/>
            <person name="Riley R."/>
            <person name="Haridas S."/>
            <person name="Wolfe K.H."/>
            <person name="Lopes M.R."/>
            <person name="Hittinger C.T."/>
            <person name="Goker M."/>
            <person name="Salamov A."/>
            <person name="Wisecaver J."/>
            <person name="Long T.M."/>
            <person name="Aerts A.L."/>
            <person name="Barry K."/>
            <person name="Choi C."/>
            <person name="Clum A."/>
            <person name="Coughlan A.Y."/>
            <person name="Deshpande S."/>
            <person name="Douglass A.P."/>
            <person name="Hanson S.J."/>
            <person name="Klenk H.-P."/>
            <person name="Labutti K."/>
            <person name="Lapidus A."/>
            <person name="Lindquist E."/>
            <person name="Lipzen A."/>
            <person name="Meier-Kolthoff J.P."/>
            <person name="Ohm R.A."/>
            <person name="Otillar R.P."/>
            <person name="Pangilinan J."/>
            <person name="Peng Y."/>
            <person name="Rokas A."/>
            <person name="Rosa C.A."/>
            <person name="Scheuner C."/>
            <person name="Sibirny A.A."/>
            <person name="Slot J.C."/>
            <person name="Stielow J.B."/>
            <person name="Sun H."/>
            <person name="Kurtzman C.P."/>
            <person name="Blackwell M."/>
            <person name="Grigoriev I.V."/>
            <person name="Jeffries T.W."/>
        </authorList>
    </citation>
    <scope>NUCLEOTIDE SEQUENCE [LARGE SCALE GENOMIC DNA]</scope>
    <source>
        <strain evidence="2">NRRL Y-2460</strain>
    </source>
</reference>
<dbReference type="Proteomes" id="UP000094236">
    <property type="component" value="Unassembled WGS sequence"/>
</dbReference>